<feature type="compositionally biased region" description="Pro residues" evidence="2">
    <location>
        <begin position="1"/>
        <end position="27"/>
    </location>
</feature>
<sequence>MYSHPPPSSGTSPPPPSTASPASPPTSPGTDLPVHKTRHQASPPPTQASMSSLEEQLRALPAPSYPNFDFSVTATDPSGRTAARCGRITTPHGSFDTPAFIFCGTKASVKGLTPRQLREAGTQIILSNTYHLLLQPGSDLVAGLQKGLKHVLLEQRAVVEFGWVHANDVY</sequence>
<organism evidence="4 5">
    <name type="scientific">Nannochloropsis salina CCMP1776</name>
    <dbReference type="NCBI Taxonomy" id="1027361"/>
    <lineage>
        <taxon>Eukaryota</taxon>
        <taxon>Sar</taxon>
        <taxon>Stramenopiles</taxon>
        <taxon>Ochrophyta</taxon>
        <taxon>Eustigmatophyceae</taxon>
        <taxon>Eustigmatales</taxon>
        <taxon>Monodopsidaceae</taxon>
        <taxon>Microchloropsis</taxon>
        <taxon>Microchloropsis salina</taxon>
    </lineage>
</organism>
<dbReference type="OrthoDB" id="10249838at2759"/>
<dbReference type="NCBIfam" id="TIGR00449">
    <property type="entry name" value="tgt_general"/>
    <property type="match status" value="1"/>
</dbReference>
<evidence type="ECO:0000313" key="4">
    <source>
        <dbReference type="EMBL" id="TFJ82322.1"/>
    </source>
</evidence>
<dbReference type="Proteomes" id="UP000355283">
    <property type="component" value="Unassembled WGS sequence"/>
</dbReference>
<dbReference type="Gene3D" id="3.20.20.105">
    <property type="entry name" value="Queuine tRNA-ribosyltransferase-like"/>
    <property type="match status" value="1"/>
</dbReference>
<dbReference type="Pfam" id="PF01702">
    <property type="entry name" value="TGT"/>
    <property type="match status" value="1"/>
</dbReference>
<reference evidence="4 5" key="1">
    <citation type="submission" date="2019-01" db="EMBL/GenBank/DDBJ databases">
        <title>Nuclear Genome Assembly of the Microalgal Biofuel strain Nannochloropsis salina CCMP1776.</title>
        <authorList>
            <person name="Hovde B."/>
        </authorList>
    </citation>
    <scope>NUCLEOTIDE SEQUENCE [LARGE SCALE GENOMIC DNA]</scope>
    <source>
        <strain evidence="4 5">CCMP1776</strain>
    </source>
</reference>
<evidence type="ECO:0000256" key="2">
    <source>
        <dbReference type="SAM" id="MobiDB-lite"/>
    </source>
</evidence>
<dbReference type="GO" id="GO:0005737">
    <property type="term" value="C:cytoplasm"/>
    <property type="evidence" value="ECO:0007669"/>
    <property type="project" value="TreeGrafter"/>
</dbReference>
<dbReference type="InterPro" id="IPR050076">
    <property type="entry name" value="ArchSynthase1/Queuine_TRR"/>
</dbReference>
<evidence type="ECO:0000259" key="3">
    <source>
        <dbReference type="Pfam" id="PF01702"/>
    </source>
</evidence>
<proteinExistence type="predicted"/>
<dbReference type="AlphaFoldDB" id="A0A4D9CSY5"/>
<name>A0A4D9CSY5_9STRA</name>
<gene>
    <name evidence="4" type="ORF">NSK_006441</name>
</gene>
<feature type="region of interest" description="Disordered" evidence="2">
    <location>
        <begin position="1"/>
        <end position="53"/>
    </location>
</feature>
<dbReference type="EMBL" id="SDOX01000118">
    <property type="protein sequence ID" value="TFJ82322.1"/>
    <property type="molecule type" value="Genomic_DNA"/>
</dbReference>
<feature type="domain" description="tRNA-guanine(15) transglycosylase-like" evidence="3">
    <location>
        <begin position="82"/>
        <end position="151"/>
    </location>
</feature>
<accession>A0A4D9CSY5</accession>
<evidence type="ECO:0000313" key="5">
    <source>
        <dbReference type="Proteomes" id="UP000355283"/>
    </source>
</evidence>
<comment type="caution">
    <text evidence="4">The sequence shown here is derived from an EMBL/GenBank/DDBJ whole genome shotgun (WGS) entry which is preliminary data.</text>
</comment>
<dbReference type="InterPro" id="IPR036511">
    <property type="entry name" value="TGT-like_sf"/>
</dbReference>
<keyword evidence="5" id="KW-1185">Reference proteome</keyword>
<keyword evidence="1" id="KW-0819">tRNA processing</keyword>
<evidence type="ECO:0000256" key="1">
    <source>
        <dbReference type="ARBA" id="ARBA00022694"/>
    </source>
</evidence>
<dbReference type="PANTHER" id="PTHR46499">
    <property type="entry name" value="QUEUINE TRNA-RIBOSYLTRANSFERASE"/>
    <property type="match status" value="1"/>
</dbReference>
<dbReference type="SUPFAM" id="SSF51713">
    <property type="entry name" value="tRNA-guanine transglycosylase"/>
    <property type="match status" value="1"/>
</dbReference>
<dbReference type="PANTHER" id="PTHR46499:SF1">
    <property type="entry name" value="QUEUINE TRNA-RIBOSYLTRANSFERASE"/>
    <property type="match status" value="1"/>
</dbReference>
<dbReference type="GO" id="GO:0002099">
    <property type="term" value="P:tRNA wobble guanine modification"/>
    <property type="evidence" value="ECO:0007669"/>
    <property type="project" value="TreeGrafter"/>
</dbReference>
<dbReference type="InterPro" id="IPR002616">
    <property type="entry name" value="tRNA_ribo_trans-like"/>
</dbReference>
<protein>
    <recommendedName>
        <fullName evidence="3">tRNA-guanine(15) transglycosylase-like domain-containing protein</fullName>
    </recommendedName>
</protein>